<dbReference type="AlphaFoldDB" id="A0A2I0WPQ2"/>
<reference evidence="1 2" key="1">
    <citation type="journal article" date="2016" name="Sci. Rep.">
        <title>The Dendrobium catenatum Lindl. genome sequence provides insights into polysaccharide synthase, floral development and adaptive evolution.</title>
        <authorList>
            <person name="Zhang G.Q."/>
            <person name="Xu Q."/>
            <person name="Bian C."/>
            <person name="Tsai W.C."/>
            <person name="Yeh C.M."/>
            <person name="Liu K.W."/>
            <person name="Yoshida K."/>
            <person name="Zhang L.S."/>
            <person name="Chang S.B."/>
            <person name="Chen F."/>
            <person name="Shi Y."/>
            <person name="Su Y.Y."/>
            <person name="Zhang Y.Q."/>
            <person name="Chen L.J."/>
            <person name="Yin Y."/>
            <person name="Lin M."/>
            <person name="Huang H."/>
            <person name="Deng H."/>
            <person name="Wang Z.W."/>
            <person name="Zhu S.L."/>
            <person name="Zhao X."/>
            <person name="Deng C."/>
            <person name="Niu S.C."/>
            <person name="Huang J."/>
            <person name="Wang M."/>
            <person name="Liu G.H."/>
            <person name="Yang H.J."/>
            <person name="Xiao X.J."/>
            <person name="Hsiao Y.Y."/>
            <person name="Wu W.L."/>
            <person name="Chen Y.Y."/>
            <person name="Mitsuda N."/>
            <person name="Ohme-Takagi M."/>
            <person name="Luo Y.B."/>
            <person name="Van de Peer Y."/>
            <person name="Liu Z.J."/>
        </authorList>
    </citation>
    <scope>NUCLEOTIDE SEQUENCE [LARGE SCALE GENOMIC DNA]</scope>
    <source>
        <tissue evidence="1">The whole plant</tissue>
    </source>
</reference>
<dbReference type="EMBL" id="KZ502491">
    <property type="protein sequence ID" value="PKU77633.1"/>
    <property type="molecule type" value="Genomic_DNA"/>
</dbReference>
<evidence type="ECO:0000313" key="2">
    <source>
        <dbReference type="Proteomes" id="UP000233837"/>
    </source>
</evidence>
<protein>
    <submittedName>
        <fullName evidence="1">Uncharacterized protein</fullName>
    </submittedName>
</protein>
<proteinExistence type="predicted"/>
<dbReference type="InterPro" id="IPR021109">
    <property type="entry name" value="Peptidase_aspartic_dom_sf"/>
</dbReference>
<dbReference type="Gene3D" id="2.40.70.10">
    <property type="entry name" value="Acid Proteases"/>
    <property type="match status" value="1"/>
</dbReference>
<dbReference type="PANTHER" id="PTHR33067:SF9">
    <property type="entry name" value="RNA-DIRECTED DNA POLYMERASE"/>
    <property type="match status" value="1"/>
</dbReference>
<dbReference type="PANTHER" id="PTHR33067">
    <property type="entry name" value="RNA-DIRECTED DNA POLYMERASE-RELATED"/>
    <property type="match status" value="1"/>
</dbReference>
<sequence>MALSIFKRLNIGEVHPISVTLQLANRIFTYLRKVIEDVLIKVDKFIFPIHFIVLYMKGYKEICLILGKSFLATGKVMIDVQKSELAMRVQD</sequence>
<evidence type="ECO:0000313" key="1">
    <source>
        <dbReference type="EMBL" id="PKU77633.1"/>
    </source>
</evidence>
<accession>A0A2I0WPQ2</accession>
<organism evidence="1 2">
    <name type="scientific">Dendrobium catenatum</name>
    <dbReference type="NCBI Taxonomy" id="906689"/>
    <lineage>
        <taxon>Eukaryota</taxon>
        <taxon>Viridiplantae</taxon>
        <taxon>Streptophyta</taxon>
        <taxon>Embryophyta</taxon>
        <taxon>Tracheophyta</taxon>
        <taxon>Spermatophyta</taxon>
        <taxon>Magnoliopsida</taxon>
        <taxon>Liliopsida</taxon>
        <taxon>Asparagales</taxon>
        <taxon>Orchidaceae</taxon>
        <taxon>Epidendroideae</taxon>
        <taxon>Malaxideae</taxon>
        <taxon>Dendrobiinae</taxon>
        <taxon>Dendrobium</taxon>
    </lineage>
</organism>
<dbReference type="Proteomes" id="UP000233837">
    <property type="component" value="Unassembled WGS sequence"/>
</dbReference>
<reference evidence="1 2" key="2">
    <citation type="journal article" date="2017" name="Nature">
        <title>The Apostasia genome and the evolution of orchids.</title>
        <authorList>
            <person name="Zhang G.Q."/>
            <person name="Liu K.W."/>
            <person name="Li Z."/>
            <person name="Lohaus R."/>
            <person name="Hsiao Y.Y."/>
            <person name="Niu S.C."/>
            <person name="Wang J.Y."/>
            <person name="Lin Y.C."/>
            <person name="Xu Q."/>
            <person name="Chen L.J."/>
            <person name="Yoshida K."/>
            <person name="Fujiwara S."/>
            <person name="Wang Z.W."/>
            <person name="Zhang Y.Q."/>
            <person name="Mitsuda N."/>
            <person name="Wang M."/>
            <person name="Liu G.H."/>
            <person name="Pecoraro L."/>
            <person name="Huang H.X."/>
            <person name="Xiao X.J."/>
            <person name="Lin M."/>
            <person name="Wu X.Y."/>
            <person name="Wu W.L."/>
            <person name="Chen Y.Y."/>
            <person name="Chang S.B."/>
            <person name="Sakamoto S."/>
            <person name="Ohme-Takagi M."/>
            <person name="Yagi M."/>
            <person name="Zeng S.J."/>
            <person name="Shen C.Y."/>
            <person name="Yeh C.M."/>
            <person name="Luo Y.B."/>
            <person name="Tsai W.C."/>
            <person name="Van de Peer Y."/>
            <person name="Liu Z.J."/>
        </authorList>
    </citation>
    <scope>NUCLEOTIDE SEQUENCE [LARGE SCALE GENOMIC DNA]</scope>
    <source>
        <tissue evidence="1">The whole plant</tissue>
    </source>
</reference>
<name>A0A2I0WPQ2_9ASPA</name>
<gene>
    <name evidence="1" type="ORF">MA16_Dca012705</name>
</gene>
<keyword evidence="2" id="KW-1185">Reference proteome</keyword>